<organism evidence="2 3">
    <name type="scientific">Bacillus oleivorans</name>
    <dbReference type="NCBI Taxonomy" id="1448271"/>
    <lineage>
        <taxon>Bacteria</taxon>
        <taxon>Bacillati</taxon>
        <taxon>Bacillota</taxon>
        <taxon>Bacilli</taxon>
        <taxon>Bacillales</taxon>
        <taxon>Bacillaceae</taxon>
        <taxon>Bacillus</taxon>
    </lineage>
</organism>
<gene>
    <name evidence="2" type="ORF">SAMN05877753_106151</name>
</gene>
<accession>A0A285CYI6</accession>
<dbReference type="EMBL" id="OAOP01000006">
    <property type="protein sequence ID" value="SNX72634.1"/>
    <property type="molecule type" value="Genomic_DNA"/>
</dbReference>
<feature type="transmembrane region" description="Helical" evidence="1">
    <location>
        <begin position="49"/>
        <end position="66"/>
    </location>
</feature>
<evidence type="ECO:0000313" key="3">
    <source>
        <dbReference type="Proteomes" id="UP000219546"/>
    </source>
</evidence>
<keyword evidence="3" id="KW-1185">Reference proteome</keyword>
<name>A0A285CYI6_9BACI</name>
<keyword evidence="1" id="KW-0472">Membrane</keyword>
<dbReference type="InterPro" id="IPR019242">
    <property type="entry name" value="DUF2198"/>
</dbReference>
<evidence type="ECO:0000313" key="2">
    <source>
        <dbReference type="EMBL" id="SNX72634.1"/>
    </source>
</evidence>
<keyword evidence="1" id="KW-1133">Transmembrane helix</keyword>
<dbReference type="AlphaFoldDB" id="A0A285CYI6"/>
<dbReference type="Pfam" id="PF09964">
    <property type="entry name" value="DUF2198"/>
    <property type="match status" value="1"/>
</dbReference>
<protein>
    <submittedName>
        <fullName evidence="2">General stress protein CsbA</fullName>
    </submittedName>
</protein>
<reference evidence="2 3" key="1">
    <citation type="submission" date="2017-08" db="EMBL/GenBank/DDBJ databases">
        <authorList>
            <person name="de Groot N.N."/>
        </authorList>
    </citation>
    <scope>NUCLEOTIDE SEQUENCE [LARGE SCALE GENOMIC DNA]</scope>
    <source>
        <strain evidence="2 3">JC228</strain>
    </source>
</reference>
<dbReference type="Proteomes" id="UP000219546">
    <property type="component" value="Unassembled WGS sequence"/>
</dbReference>
<dbReference type="OrthoDB" id="2454250at2"/>
<evidence type="ECO:0000256" key="1">
    <source>
        <dbReference type="SAM" id="Phobius"/>
    </source>
</evidence>
<keyword evidence="1" id="KW-0812">Transmembrane</keyword>
<proteinExistence type="predicted"/>
<dbReference type="RefSeq" id="WP_097159312.1">
    <property type="nucleotide sequence ID" value="NZ_JBEPMQ010000005.1"/>
</dbReference>
<sequence>MVEKVIAALFLPAILVVLFSRITYSSVVGLIVTVALITASAYKGFTHTWYVNVIDALSLTAGFWYARRMLQALKNKPKEEEM</sequence>